<proteinExistence type="predicted"/>
<dbReference type="EMBL" id="LDRX01000015">
    <property type="protein sequence ID" value="KTS84431.1"/>
    <property type="molecule type" value="Genomic_DNA"/>
</dbReference>
<accession>A0ACC4ZZM0</accession>
<reference evidence="1 2" key="1">
    <citation type="journal article" date="2016" name="Front. Microbiol.">
        <title>Genomic Resource of Rice Seed Associated Bacteria.</title>
        <authorList>
            <person name="Midha S."/>
            <person name="Bansal K."/>
            <person name="Sharma S."/>
            <person name="Kumar N."/>
            <person name="Patil P.P."/>
            <person name="Chaudhry V."/>
            <person name="Patil P.B."/>
        </authorList>
    </citation>
    <scope>NUCLEOTIDE SEQUENCE [LARGE SCALE GENOMIC DNA]</scope>
    <source>
        <strain evidence="1 2">NS115</strain>
    </source>
</reference>
<name>A0ACC4ZZM0_9BACL</name>
<protein>
    <submittedName>
        <fullName evidence="1">Uncharacterized protein</fullName>
    </submittedName>
</protein>
<gene>
    <name evidence="1" type="ORF">NS115_03610</name>
</gene>
<evidence type="ECO:0000313" key="1">
    <source>
        <dbReference type="EMBL" id="KTS84431.1"/>
    </source>
</evidence>
<organism evidence="1 2">
    <name type="scientific">Paenibacillus jamilae</name>
    <dbReference type="NCBI Taxonomy" id="114136"/>
    <lineage>
        <taxon>Bacteria</taxon>
        <taxon>Bacillati</taxon>
        <taxon>Bacillota</taxon>
        <taxon>Bacilli</taxon>
        <taxon>Bacillales</taxon>
        <taxon>Paenibacillaceae</taxon>
        <taxon>Paenibacillus</taxon>
    </lineage>
</organism>
<evidence type="ECO:0000313" key="2">
    <source>
        <dbReference type="Proteomes" id="UP000074866"/>
    </source>
</evidence>
<sequence length="303" mass="34723">MSLVNRAGAKRLRQQVQSDRGGGREQDLKKGIIDHFNELHSVNFWTDKEIEKQIIDDELKDLDSSFADVGLKDGIIMFSPSSASKCERELFLKATKAKKDTVTMYPYQRRWTRNSTAVHRAVQKDLMYAEKVLKDPLFTVERTEDGRPAWEKNIAHVVQLEHRGIPFQLYGMMDGILRYSPDGSRIGFEFKTKSTTIAAVGDYKMREATPDHVTQCTAYSLLFGVDEFLITYESVAKDSWMKGADARPDMKAFYVHVTEEDRLRLLDKFADVAEQFYDGEIPAPDFSKCIFCPFKTRCKEVGV</sequence>
<keyword evidence="2" id="KW-1185">Reference proteome</keyword>
<comment type="caution">
    <text evidence="1">The sequence shown here is derived from an EMBL/GenBank/DDBJ whole genome shotgun (WGS) entry which is preliminary data.</text>
</comment>
<dbReference type="Proteomes" id="UP000074866">
    <property type="component" value="Unassembled WGS sequence"/>
</dbReference>